<organism evidence="3 4">
    <name type="scientific">Eiseniibacteriota bacterium</name>
    <dbReference type="NCBI Taxonomy" id="2212470"/>
    <lineage>
        <taxon>Bacteria</taxon>
        <taxon>Candidatus Eiseniibacteriota</taxon>
    </lineage>
</organism>
<dbReference type="PANTHER" id="PTHR43156">
    <property type="entry name" value="STAGE II SPORULATION PROTEIN E-RELATED"/>
    <property type="match status" value="1"/>
</dbReference>
<dbReference type="SUPFAM" id="SSF81606">
    <property type="entry name" value="PP2C-like"/>
    <property type="match status" value="1"/>
</dbReference>
<keyword evidence="1" id="KW-0378">Hydrolase</keyword>
<dbReference type="InterPro" id="IPR001932">
    <property type="entry name" value="PPM-type_phosphatase-like_dom"/>
</dbReference>
<feature type="domain" description="PPM-type phosphatase" evidence="2">
    <location>
        <begin position="373"/>
        <end position="582"/>
    </location>
</feature>
<accession>A0A849SMZ8</accession>
<evidence type="ECO:0000256" key="1">
    <source>
        <dbReference type="ARBA" id="ARBA00022801"/>
    </source>
</evidence>
<dbReference type="Gene3D" id="3.60.40.10">
    <property type="entry name" value="PPM-type phosphatase domain"/>
    <property type="match status" value="1"/>
</dbReference>
<dbReference type="Gene3D" id="3.30.450.40">
    <property type="match status" value="2"/>
</dbReference>
<dbReference type="AlphaFoldDB" id="A0A849SMZ8"/>
<dbReference type="Pfam" id="PF01590">
    <property type="entry name" value="GAF"/>
    <property type="match status" value="1"/>
</dbReference>
<protein>
    <submittedName>
        <fullName evidence="3">SpoIIE family protein phosphatase</fullName>
    </submittedName>
</protein>
<dbReference type="InterPro" id="IPR029016">
    <property type="entry name" value="GAF-like_dom_sf"/>
</dbReference>
<evidence type="ECO:0000259" key="2">
    <source>
        <dbReference type="PROSITE" id="PS51746"/>
    </source>
</evidence>
<dbReference type="SMART" id="SM00332">
    <property type="entry name" value="PP2Cc"/>
    <property type="match status" value="1"/>
</dbReference>
<proteinExistence type="predicted"/>
<dbReference type="PROSITE" id="PS51746">
    <property type="entry name" value="PPM_2"/>
    <property type="match status" value="1"/>
</dbReference>
<dbReference type="InterPro" id="IPR036457">
    <property type="entry name" value="PPM-type-like_dom_sf"/>
</dbReference>
<dbReference type="Proteomes" id="UP000580839">
    <property type="component" value="Unassembled WGS sequence"/>
</dbReference>
<evidence type="ECO:0000313" key="4">
    <source>
        <dbReference type="Proteomes" id="UP000580839"/>
    </source>
</evidence>
<dbReference type="EMBL" id="JABFRW010000086">
    <property type="protein sequence ID" value="NOT33984.1"/>
    <property type="molecule type" value="Genomic_DNA"/>
</dbReference>
<dbReference type="Pfam" id="PF07228">
    <property type="entry name" value="SpoIIE"/>
    <property type="match status" value="1"/>
</dbReference>
<comment type="caution">
    <text evidence="3">The sequence shown here is derived from an EMBL/GenBank/DDBJ whole genome shotgun (WGS) entry which is preliminary data.</text>
</comment>
<dbReference type="SMART" id="SM00331">
    <property type="entry name" value="PP2C_SIG"/>
    <property type="match status" value="1"/>
</dbReference>
<dbReference type="InterPro" id="IPR003018">
    <property type="entry name" value="GAF"/>
</dbReference>
<dbReference type="GO" id="GO:0016791">
    <property type="term" value="F:phosphatase activity"/>
    <property type="evidence" value="ECO:0007669"/>
    <property type="project" value="TreeGrafter"/>
</dbReference>
<dbReference type="Pfam" id="PF13185">
    <property type="entry name" value="GAF_2"/>
    <property type="match status" value="1"/>
</dbReference>
<dbReference type="SMART" id="SM00065">
    <property type="entry name" value="GAF"/>
    <property type="match status" value="2"/>
</dbReference>
<sequence length="589" mass="64076">MSDHPTESTLAAIADTVSAGVTSAAGPSRLDSLLDTAARHCRRLVDCRLARVWLARRGGRRLVTQLRGEDGAAVAELRLLRGESLAGRVLADPKVMRLAPSDPRPSDATRHADFRSALLVPLFRRGAAFAVIECLDRQGAAAAEGFTDVDVERLGVASEAIAIALDHALLTEEIERRVHEKEVLLEITKTLSGPLDLDAVIAAIFESLREVVQYDAAAVYLVNRKTLAIERVSGVGFGTGAAEVFNLRVGVGLVGWVAKTGEAVIVPDVRADSRYVAERPSTRSEIAAPLVLRGKTIGVFNLESDSEDAYHEGHLELLTSFAAQAAVAIERAQLTRELVDQRRLERELAIAREIQESFLPKRAPQVTGFEFAGTALTHTQVGGDYYDFIRVSDGRLGLAIADVSGKGIPAAILMAGFRMSLLAEIRNDFAIRAVMRKVNSLLHESTDRDKFVTAFYSVLDLKNRVLIYSNAGHNPPILLRQNGEVELLTDGGVALGVLREAEYEDRPFPLRDGDVLVLYTDGVTEAEGPMGEQFGTTRLEHTIAALRERGAQEILDGIVRAVLDWCGERGQNDDLTLMVVKVRPQADSR</sequence>
<dbReference type="InterPro" id="IPR052016">
    <property type="entry name" value="Bact_Sigma-Reg"/>
</dbReference>
<dbReference type="SUPFAM" id="SSF55781">
    <property type="entry name" value="GAF domain-like"/>
    <property type="match status" value="2"/>
</dbReference>
<gene>
    <name evidence="3" type="ORF">HOP12_07415</name>
</gene>
<evidence type="ECO:0000313" key="3">
    <source>
        <dbReference type="EMBL" id="NOT33984.1"/>
    </source>
</evidence>
<dbReference type="PANTHER" id="PTHR43156:SF2">
    <property type="entry name" value="STAGE II SPORULATION PROTEIN E"/>
    <property type="match status" value="1"/>
</dbReference>
<name>A0A849SMZ8_UNCEI</name>
<reference evidence="3 4" key="1">
    <citation type="submission" date="2020-04" db="EMBL/GenBank/DDBJ databases">
        <title>Metagenomic profiling of ammonia- and methane-oxidizing microorganisms in a Dutch drinking water treatment plant.</title>
        <authorList>
            <person name="Poghosyan L."/>
            <person name="Leucker S."/>
        </authorList>
    </citation>
    <scope>NUCLEOTIDE SEQUENCE [LARGE SCALE GENOMIC DNA]</scope>
    <source>
        <strain evidence="3">S-RSF-IL-03</strain>
    </source>
</reference>